<dbReference type="GO" id="GO:0031956">
    <property type="term" value="F:medium-chain fatty acid-CoA ligase activity"/>
    <property type="evidence" value="ECO:0007669"/>
    <property type="project" value="UniProtKB-EC"/>
</dbReference>
<dbReference type="PANTHER" id="PTHR43605">
    <property type="entry name" value="ACYL-COENZYME A SYNTHETASE"/>
    <property type="match status" value="1"/>
</dbReference>
<organism evidence="10 11">
    <name type="scientific">Myotis davidii</name>
    <name type="common">David's myotis</name>
    <dbReference type="NCBI Taxonomy" id="225400"/>
    <lineage>
        <taxon>Eukaryota</taxon>
        <taxon>Metazoa</taxon>
        <taxon>Chordata</taxon>
        <taxon>Craniata</taxon>
        <taxon>Vertebrata</taxon>
        <taxon>Euteleostomi</taxon>
        <taxon>Mammalia</taxon>
        <taxon>Eutheria</taxon>
        <taxon>Laurasiatheria</taxon>
        <taxon>Chiroptera</taxon>
        <taxon>Yangochiroptera</taxon>
        <taxon>Vespertilionidae</taxon>
        <taxon>Myotis</taxon>
    </lineage>
</organism>
<dbReference type="GO" id="GO:0006633">
    <property type="term" value="P:fatty acid biosynthetic process"/>
    <property type="evidence" value="ECO:0007669"/>
    <property type="project" value="TreeGrafter"/>
</dbReference>
<proteinExistence type="inferred from homology"/>
<dbReference type="EC" id="6.2.1.2" evidence="6"/>
<evidence type="ECO:0000259" key="9">
    <source>
        <dbReference type="Pfam" id="PF13193"/>
    </source>
</evidence>
<feature type="domain" description="AMP-dependent synthetase/ligase" evidence="8">
    <location>
        <begin position="14"/>
        <end position="134"/>
    </location>
</feature>
<name>L5M778_MYODS</name>
<dbReference type="InterPro" id="IPR000873">
    <property type="entry name" value="AMP-dep_synth/lig_dom"/>
</dbReference>
<dbReference type="InterPro" id="IPR042099">
    <property type="entry name" value="ANL_N_sf"/>
</dbReference>
<sequence length="394" mass="43953">MVCDLDQEGKRGPNPALWWVNSQGDEVKWSFRELTDFTCRAANVFTQTCGLQQGDRLALILPRVPEWWLVAMGCIRTGIIFMPGTTQMKAKDILYRLKQSNAQSIVTTDDLAPEVDSVASECPALKTKLLVSDHSREGWLDFRSLIQFPTLEHCSTGGEALLPEEQEKWRQRTGLLLHQLYGQSETGLTCGTPRGSQVKPGSMGKAIPPFDVQVIDDEGNILPPNTEGNLGIRIKPTKPIGLFMLYENDPVKTAKVECGDFYNTGDKATIDKEGYIWFLGRDDDIINASGYRIGPAEVENALAEHPAVAESAVVSSPDPIRGQVVKAFIVLTPEFLSHDPDQLAKELQEHVKAVTAPYKYPRKVEFVPELPKTVTGKIKRSELREKEFSQMQRQ</sequence>
<keyword evidence="4" id="KW-0276">Fatty acid metabolism</keyword>
<keyword evidence="11" id="KW-1185">Reference proteome</keyword>
<dbReference type="InterPro" id="IPR045851">
    <property type="entry name" value="AMP-bd_C_sf"/>
</dbReference>
<feature type="domain" description="AMP-dependent synthetase/ligase" evidence="8">
    <location>
        <begin position="147"/>
        <end position="233"/>
    </location>
</feature>
<evidence type="ECO:0000313" key="10">
    <source>
        <dbReference type="EMBL" id="ELK34140.1"/>
    </source>
</evidence>
<comment type="catalytic activity">
    <reaction evidence="7">
        <text>a medium-chain fatty acid + ATP + CoA = a medium-chain fatty acyl-CoA + AMP + diphosphate</text>
        <dbReference type="Rhea" id="RHEA:48340"/>
        <dbReference type="ChEBI" id="CHEBI:30616"/>
        <dbReference type="ChEBI" id="CHEBI:33019"/>
        <dbReference type="ChEBI" id="CHEBI:57287"/>
        <dbReference type="ChEBI" id="CHEBI:59558"/>
        <dbReference type="ChEBI" id="CHEBI:90546"/>
        <dbReference type="ChEBI" id="CHEBI:456215"/>
        <dbReference type="EC" id="6.2.1.2"/>
    </reaction>
    <physiologicalReaction direction="left-to-right" evidence="7">
        <dbReference type="Rhea" id="RHEA:48341"/>
    </physiologicalReaction>
</comment>
<dbReference type="SUPFAM" id="SSF56801">
    <property type="entry name" value="Acetyl-CoA synthetase-like"/>
    <property type="match status" value="1"/>
</dbReference>
<keyword evidence="3" id="KW-0547">Nucleotide-binding</keyword>
<dbReference type="FunFam" id="3.30.300.30:FF:000005">
    <property type="entry name" value="Acyl-coenzyme A synthetase ACSM5, mitochondrial"/>
    <property type="match status" value="1"/>
</dbReference>
<evidence type="ECO:0000256" key="3">
    <source>
        <dbReference type="ARBA" id="ARBA00022741"/>
    </source>
</evidence>
<evidence type="ECO:0000256" key="2">
    <source>
        <dbReference type="ARBA" id="ARBA00022598"/>
    </source>
</evidence>
<dbReference type="AlphaFoldDB" id="L5M778"/>
<evidence type="ECO:0000259" key="8">
    <source>
        <dbReference type="Pfam" id="PF00501"/>
    </source>
</evidence>
<dbReference type="Proteomes" id="UP000010556">
    <property type="component" value="Unassembled WGS sequence"/>
</dbReference>
<dbReference type="GO" id="GO:0004321">
    <property type="term" value="F:fatty-acyl-CoA synthase activity"/>
    <property type="evidence" value="ECO:0007669"/>
    <property type="project" value="TreeGrafter"/>
</dbReference>
<dbReference type="InterPro" id="IPR025110">
    <property type="entry name" value="AMP-bd_C"/>
</dbReference>
<accession>L5M778</accession>
<comment type="similarity">
    <text evidence="1">Belongs to the ATP-dependent AMP-binding enzyme family.</text>
</comment>
<reference evidence="11" key="1">
    <citation type="journal article" date="2013" name="Science">
        <title>Comparative analysis of bat genomes provides insight into the evolution of flight and immunity.</title>
        <authorList>
            <person name="Zhang G."/>
            <person name="Cowled C."/>
            <person name="Shi Z."/>
            <person name="Huang Z."/>
            <person name="Bishop-Lilly K.A."/>
            <person name="Fang X."/>
            <person name="Wynne J.W."/>
            <person name="Xiong Z."/>
            <person name="Baker M.L."/>
            <person name="Zhao W."/>
            <person name="Tachedjian M."/>
            <person name="Zhu Y."/>
            <person name="Zhou P."/>
            <person name="Jiang X."/>
            <person name="Ng J."/>
            <person name="Yang L."/>
            <person name="Wu L."/>
            <person name="Xiao J."/>
            <person name="Feng Y."/>
            <person name="Chen Y."/>
            <person name="Sun X."/>
            <person name="Zhang Y."/>
            <person name="Marsh G.A."/>
            <person name="Crameri G."/>
            <person name="Broder C.C."/>
            <person name="Frey K.G."/>
            <person name="Wang L.F."/>
            <person name="Wang J."/>
        </authorList>
    </citation>
    <scope>NUCLEOTIDE SEQUENCE [LARGE SCALE GENOMIC DNA]</scope>
</reference>
<evidence type="ECO:0000256" key="4">
    <source>
        <dbReference type="ARBA" id="ARBA00022832"/>
    </source>
</evidence>
<evidence type="ECO:0000256" key="7">
    <source>
        <dbReference type="ARBA" id="ARBA00048477"/>
    </source>
</evidence>
<evidence type="ECO:0000256" key="6">
    <source>
        <dbReference type="ARBA" id="ARBA00039009"/>
    </source>
</evidence>
<dbReference type="EMBL" id="KB103254">
    <property type="protein sequence ID" value="ELK34140.1"/>
    <property type="molecule type" value="Genomic_DNA"/>
</dbReference>
<evidence type="ECO:0000256" key="5">
    <source>
        <dbReference type="ARBA" id="ARBA00022840"/>
    </source>
</evidence>
<gene>
    <name evidence="10" type="ORF">MDA_GLEAN10001699</name>
</gene>
<protein>
    <recommendedName>
        <fullName evidence="6">medium-chain acyl-CoA ligase</fullName>
        <ecNumber evidence="6">6.2.1.2</ecNumber>
    </recommendedName>
</protein>
<evidence type="ECO:0000256" key="1">
    <source>
        <dbReference type="ARBA" id="ARBA00006432"/>
    </source>
</evidence>
<evidence type="ECO:0000313" key="11">
    <source>
        <dbReference type="Proteomes" id="UP000010556"/>
    </source>
</evidence>
<keyword evidence="2" id="KW-0436">Ligase</keyword>
<dbReference type="eggNOG" id="KOG1175">
    <property type="taxonomic scope" value="Eukaryota"/>
</dbReference>
<dbReference type="InterPro" id="IPR051087">
    <property type="entry name" value="Mitochondrial_ACSM"/>
</dbReference>
<dbReference type="GO" id="GO:0005759">
    <property type="term" value="C:mitochondrial matrix"/>
    <property type="evidence" value="ECO:0007669"/>
    <property type="project" value="TreeGrafter"/>
</dbReference>
<dbReference type="Pfam" id="PF13193">
    <property type="entry name" value="AMP-binding_C"/>
    <property type="match status" value="1"/>
</dbReference>
<keyword evidence="5" id="KW-0067">ATP-binding</keyword>
<dbReference type="PANTHER" id="PTHR43605:SF5">
    <property type="entry name" value="ACYL-COENZYME A SYNTHETASE ACSM1, MITOCHONDRIAL"/>
    <property type="match status" value="1"/>
</dbReference>
<dbReference type="Gene3D" id="3.30.300.30">
    <property type="match status" value="1"/>
</dbReference>
<keyword evidence="4" id="KW-0443">Lipid metabolism</keyword>
<dbReference type="Pfam" id="PF00501">
    <property type="entry name" value="AMP-binding"/>
    <property type="match status" value="2"/>
</dbReference>
<dbReference type="GO" id="GO:0005524">
    <property type="term" value="F:ATP binding"/>
    <property type="evidence" value="ECO:0007669"/>
    <property type="project" value="UniProtKB-KW"/>
</dbReference>
<dbReference type="Gene3D" id="3.40.50.12780">
    <property type="entry name" value="N-terminal domain of ligase-like"/>
    <property type="match status" value="2"/>
</dbReference>
<feature type="domain" description="AMP-binding enzyme C-terminal" evidence="9">
    <location>
        <begin position="297"/>
        <end position="377"/>
    </location>
</feature>
<dbReference type="GO" id="GO:0006637">
    <property type="term" value="P:acyl-CoA metabolic process"/>
    <property type="evidence" value="ECO:0007669"/>
    <property type="project" value="TreeGrafter"/>
</dbReference>